<dbReference type="AlphaFoldDB" id="A0AAV9R6S1"/>
<dbReference type="Proteomes" id="UP001311232">
    <property type="component" value="Unassembled WGS sequence"/>
</dbReference>
<gene>
    <name evidence="1" type="ORF">CRENBAI_011637</name>
</gene>
<evidence type="ECO:0000313" key="2">
    <source>
        <dbReference type="Proteomes" id="UP001311232"/>
    </source>
</evidence>
<feature type="non-terminal residue" evidence="1">
    <location>
        <position position="1"/>
    </location>
</feature>
<evidence type="ECO:0000313" key="1">
    <source>
        <dbReference type="EMBL" id="KAK5605491.1"/>
    </source>
</evidence>
<proteinExistence type="predicted"/>
<organism evidence="1 2">
    <name type="scientific">Crenichthys baileyi</name>
    <name type="common">White River springfish</name>
    <dbReference type="NCBI Taxonomy" id="28760"/>
    <lineage>
        <taxon>Eukaryota</taxon>
        <taxon>Metazoa</taxon>
        <taxon>Chordata</taxon>
        <taxon>Craniata</taxon>
        <taxon>Vertebrata</taxon>
        <taxon>Euteleostomi</taxon>
        <taxon>Actinopterygii</taxon>
        <taxon>Neopterygii</taxon>
        <taxon>Teleostei</taxon>
        <taxon>Neoteleostei</taxon>
        <taxon>Acanthomorphata</taxon>
        <taxon>Ovalentaria</taxon>
        <taxon>Atherinomorphae</taxon>
        <taxon>Cyprinodontiformes</taxon>
        <taxon>Goodeidae</taxon>
        <taxon>Crenichthys</taxon>
    </lineage>
</organism>
<protein>
    <submittedName>
        <fullName evidence="1">Uncharacterized protein</fullName>
    </submittedName>
</protein>
<dbReference type="EMBL" id="JAHHUM010002239">
    <property type="protein sequence ID" value="KAK5605491.1"/>
    <property type="molecule type" value="Genomic_DNA"/>
</dbReference>
<sequence length="66" mass="7771">IGQIYEAYKSMKKQSLDQQAEWTKYPELSKDLIIEGHLMELMDGVSELHTRGHLHRYGDEGKMRHL</sequence>
<comment type="caution">
    <text evidence="1">The sequence shown here is derived from an EMBL/GenBank/DDBJ whole genome shotgun (WGS) entry which is preliminary data.</text>
</comment>
<name>A0AAV9R6S1_9TELE</name>
<keyword evidence="2" id="KW-1185">Reference proteome</keyword>
<reference evidence="1 2" key="1">
    <citation type="submission" date="2021-06" db="EMBL/GenBank/DDBJ databases">
        <authorList>
            <person name="Palmer J.M."/>
        </authorList>
    </citation>
    <scope>NUCLEOTIDE SEQUENCE [LARGE SCALE GENOMIC DNA]</scope>
    <source>
        <strain evidence="1 2">MEX-2019</strain>
        <tissue evidence="1">Muscle</tissue>
    </source>
</reference>
<accession>A0AAV9R6S1</accession>